<dbReference type="InterPro" id="IPR055547">
    <property type="entry name" value="DUF7123"/>
</dbReference>
<dbReference type="OrthoDB" id="186577at2157"/>
<sequence>MSASTPSAVDLTEKQQRILHYLRENAATKTYFKSRLIGNALGLSAKEVGANMQSVQEATLDLTIEKWGYSSGTTWKVTMSTTHPTAAQG</sequence>
<reference evidence="2 3" key="1">
    <citation type="submission" date="2018-11" db="EMBL/GenBank/DDBJ databases">
        <title>Taxonoimc description of Halomarina strain SPP-AMP-1.</title>
        <authorList>
            <person name="Pal Y."/>
            <person name="Srinivasana K."/>
            <person name="Verma A."/>
            <person name="Kumar P."/>
        </authorList>
    </citation>
    <scope>NUCLEOTIDE SEQUENCE [LARGE SCALE GENOMIC DNA]</scope>
    <source>
        <strain evidence="2 3">SPP-AMP-1</strain>
    </source>
</reference>
<feature type="domain" description="DUF7123" evidence="1">
    <location>
        <begin position="1"/>
        <end position="78"/>
    </location>
</feature>
<proteinExistence type="predicted"/>
<keyword evidence="3" id="KW-1185">Reference proteome</keyword>
<dbReference type="AlphaFoldDB" id="A0A3P3R7A9"/>
<evidence type="ECO:0000313" key="2">
    <source>
        <dbReference type="EMBL" id="RRJ28888.1"/>
    </source>
</evidence>
<dbReference type="Pfam" id="PF23438">
    <property type="entry name" value="DUF7123"/>
    <property type="match status" value="1"/>
</dbReference>
<protein>
    <recommendedName>
        <fullName evidence="1">DUF7123 domain-containing protein</fullName>
    </recommendedName>
</protein>
<evidence type="ECO:0000313" key="3">
    <source>
        <dbReference type="Proteomes" id="UP000282322"/>
    </source>
</evidence>
<comment type="caution">
    <text evidence="2">The sequence shown here is derived from an EMBL/GenBank/DDBJ whole genome shotgun (WGS) entry which is preliminary data.</text>
</comment>
<dbReference type="RefSeq" id="WP_124955860.1">
    <property type="nucleotide sequence ID" value="NZ_RRCH01000031.1"/>
</dbReference>
<dbReference type="EMBL" id="RRCH01000031">
    <property type="protein sequence ID" value="RRJ28888.1"/>
    <property type="molecule type" value="Genomic_DNA"/>
</dbReference>
<evidence type="ECO:0000259" key="1">
    <source>
        <dbReference type="Pfam" id="PF23438"/>
    </source>
</evidence>
<gene>
    <name evidence="2" type="ORF">EIK79_14325</name>
</gene>
<name>A0A3P3R7A9_9EURY</name>
<organism evidence="2 3">
    <name type="scientific">Halocatena pleomorpha</name>
    <dbReference type="NCBI Taxonomy" id="1785090"/>
    <lineage>
        <taxon>Archaea</taxon>
        <taxon>Methanobacteriati</taxon>
        <taxon>Methanobacteriota</taxon>
        <taxon>Stenosarchaea group</taxon>
        <taxon>Halobacteria</taxon>
        <taxon>Halobacteriales</taxon>
        <taxon>Natronomonadaceae</taxon>
        <taxon>Halocatena</taxon>
    </lineage>
</organism>
<accession>A0A3P3R7A9</accession>
<dbReference type="Proteomes" id="UP000282322">
    <property type="component" value="Unassembled WGS sequence"/>
</dbReference>